<dbReference type="SUPFAM" id="SSF55785">
    <property type="entry name" value="PYP-like sensor domain (PAS domain)"/>
    <property type="match status" value="1"/>
</dbReference>
<proteinExistence type="predicted"/>
<reference evidence="6 7" key="1">
    <citation type="submission" date="2016-10" db="EMBL/GenBank/DDBJ databases">
        <authorList>
            <person name="de Groot N.N."/>
        </authorList>
    </citation>
    <scope>NUCLEOTIDE SEQUENCE [LARGE SCALE GENOMIC DNA]</scope>
    <source>
        <strain evidence="6 7">JCM 10630</strain>
    </source>
</reference>
<dbReference type="Pfam" id="PF00563">
    <property type="entry name" value="EAL"/>
    <property type="match status" value="1"/>
</dbReference>
<dbReference type="SUPFAM" id="SSF141868">
    <property type="entry name" value="EAL domain-like"/>
    <property type="match status" value="1"/>
</dbReference>
<dbReference type="InterPro" id="IPR001633">
    <property type="entry name" value="EAL_dom"/>
</dbReference>
<dbReference type="EMBL" id="JAWXXP010000001">
    <property type="protein sequence ID" value="MDX5993443.1"/>
    <property type="molecule type" value="Genomic_DNA"/>
</dbReference>
<dbReference type="OrthoDB" id="9787514at2"/>
<dbReference type="PROSITE" id="PS50883">
    <property type="entry name" value="EAL"/>
    <property type="match status" value="1"/>
</dbReference>
<evidence type="ECO:0000256" key="2">
    <source>
        <dbReference type="SAM" id="SignalP"/>
    </source>
</evidence>
<accession>A0A1G7NXF6</accession>
<name>A0A1G7NXF6_9GAMM</name>
<dbReference type="CDD" id="cd01948">
    <property type="entry name" value="EAL"/>
    <property type="match status" value="1"/>
</dbReference>
<dbReference type="SMART" id="SM00091">
    <property type="entry name" value="PAS"/>
    <property type="match status" value="1"/>
</dbReference>
<dbReference type="NCBIfam" id="TIGR00254">
    <property type="entry name" value="GGDEF"/>
    <property type="match status" value="1"/>
</dbReference>
<dbReference type="Gene3D" id="3.20.20.450">
    <property type="entry name" value="EAL domain"/>
    <property type="match status" value="1"/>
</dbReference>
<keyword evidence="2" id="KW-0732">Signal</keyword>
<feature type="transmembrane region" description="Helical" evidence="1">
    <location>
        <begin position="186"/>
        <end position="205"/>
    </location>
</feature>
<feature type="transmembrane region" description="Helical" evidence="1">
    <location>
        <begin position="282"/>
        <end position="301"/>
    </location>
</feature>
<dbReference type="InterPro" id="IPR043128">
    <property type="entry name" value="Rev_trsase/Diguanyl_cyclase"/>
</dbReference>
<dbReference type="InterPro" id="IPR000160">
    <property type="entry name" value="GGDEF_dom"/>
</dbReference>
<dbReference type="Pfam" id="PF00990">
    <property type="entry name" value="GGDEF"/>
    <property type="match status" value="1"/>
</dbReference>
<feature type="chain" id="PRO_5044371087" evidence="2">
    <location>
        <begin position="23"/>
        <end position="960"/>
    </location>
</feature>
<reference evidence="5 8" key="2">
    <citation type="submission" date="2023-11" db="EMBL/GenBank/DDBJ databases">
        <title>MicrobeMod: A computational toolkit for identifying prokaryotic methylation and restriction-modification with nanopore sequencing.</title>
        <authorList>
            <person name="Crits-Christoph A."/>
            <person name="Kang S.C."/>
            <person name="Lee H."/>
            <person name="Ostrov N."/>
        </authorList>
    </citation>
    <scope>NUCLEOTIDE SEQUENCE [LARGE SCALE GENOMIC DNA]</scope>
    <source>
        <strain evidence="5 8">ATCC BAA-571</strain>
    </source>
</reference>
<dbReference type="SMART" id="SM00267">
    <property type="entry name" value="GGDEF"/>
    <property type="match status" value="1"/>
</dbReference>
<dbReference type="InterPro" id="IPR011622">
    <property type="entry name" value="7TMR_DISM_rcpt_extracell_dom2"/>
</dbReference>
<dbReference type="RefSeq" id="WP_074682206.1">
    <property type="nucleotide sequence ID" value="NZ_CBCSET010000014.1"/>
</dbReference>
<dbReference type="InterPro" id="IPR035919">
    <property type="entry name" value="EAL_sf"/>
</dbReference>
<dbReference type="Proteomes" id="UP001278050">
    <property type="component" value="Unassembled WGS sequence"/>
</dbReference>
<dbReference type="InterPro" id="IPR000014">
    <property type="entry name" value="PAS"/>
</dbReference>
<dbReference type="Gene3D" id="3.30.70.270">
    <property type="match status" value="1"/>
</dbReference>
<keyword evidence="1" id="KW-1133">Transmembrane helix</keyword>
<dbReference type="AlphaFoldDB" id="A0A1G7NXF6"/>
<gene>
    <name evidence="6" type="ORF">SAMN05216575_11148</name>
    <name evidence="5" type="ORF">SIM71_15350</name>
</gene>
<evidence type="ECO:0000313" key="7">
    <source>
        <dbReference type="Proteomes" id="UP000182413"/>
    </source>
</evidence>
<keyword evidence="1" id="KW-0812">Transmembrane</keyword>
<feature type="transmembrane region" description="Helical" evidence="1">
    <location>
        <begin position="217"/>
        <end position="243"/>
    </location>
</feature>
<dbReference type="InterPro" id="IPR029787">
    <property type="entry name" value="Nucleotide_cyclase"/>
</dbReference>
<dbReference type="Pfam" id="PF07695">
    <property type="entry name" value="7TMR-DISM_7TM"/>
    <property type="match status" value="1"/>
</dbReference>
<dbReference type="GO" id="GO:0071111">
    <property type="term" value="F:cyclic-guanylate-specific phosphodiesterase activity"/>
    <property type="evidence" value="ECO:0007669"/>
    <property type="project" value="InterPro"/>
</dbReference>
<dbReference type="Gene3D" id="3.30.450.20">
    <property type="entry name" value="PAS domain"/>
    <property type="match status" value="1"/>
</dbReference>
<evidence type="ECO:0000259" key="4">
    <source>
        <dbReference type="PROSITE" id="PS50887"/>
    </source>
</evidence>
<dbReference type="PANTHER" id="PTHR33121:SF23">
    <property type="entry name" value="CYCLIC DI-GMP PHOSPHODIESTERASE PDEB"/>
    <property type="match status" value="1"/>
</dbReference>
<feature type="domain" description="EAL" evidence="3">
    <location>
        <begin position="699"/>
        <end position="955"/>
    </location>
</feature>
<dbReference type="Pfam" id="PF07696">
    <property type="entry name" value="7TMR-DISMED2"/>
    <property type="match status" value="1"/>
</dbReference>
<evidence type="ECO:0000313" key="5">
    <source>
        <dbReference type="EMBL" id="MDX5993443.1"/>
    </source>
</evidence>
<sequence>MLRPLRSLILLLCLACVVPAWASSALPLLKLSAADLAEPVSIERSLLLEDPSGQLTASEVLQRITEQGREVQGTARIGYTRSAWWLAVQLQTPPAERLQLIIGQTFLDDLEVWLFDGEQALGPLYSGTTRSFLERGEPYPQFLLNLPRLGEGPHSLLLRVQSHSAINLPLQVVGAEQGQQLIAHSWLQSGLLIGALLALALFYLVKYSTLRETQLAYFSLTSLCVALYNTSLYNIAGLLWPQWTLLPKLLVNLTTAGMLIFSSLFLASALRLQLGRLRWLRDALFAAILLVCIGGLASSHAYTYQTLNLLILCTGLYQLLVMCLGVHQRRPYAPGYLLCWSAVLVLMLLVPLSRVGLVPLPAGFHALYAYLPALSMLLFGALLDKQLERVRRVLLSSQAQAIDNLEQYQALFRNSGEGIFRCQRDGRLLEANPSLARLLGSASLPDDIDQLSLQRLLGEAQWRALLRQLDEQAGMVSCECELYDLKQRPLWVYLSLHLRPQRDCIEGIVVDLSERRALEERLQQLAAHDALTGLLNRRELERLLSETLGGTAKRRFSHLLHLSLDRFKQVNDLCGHSAGDQLLRQLATQLAHQLPRHAELARVGGDEFAVLLREVDDDAALKQAEALRRAVEQFVFTWQGRPFRLHTSIGLLALGSGVRDWETALTWASSASQLAKHQGRNRVCQFNPEDGALLEHQRQLQWITRLREACERGHFELFYQPVQALQSATAGLHYEVLLRYRDPQSGEWISPAQFLDAAARYDFLGAIDRWVVQHLCAWLAANPRHLAQLAQVNVNLSASSLLDCDFHRLLQDELQRHGLPPGKFCIEVTEMVALGELGVSAQWIEELRSKGLKVALDDFGSGFASYAYLRHLPLDILKIDGSFISGIENDPINQAMVGSMRQIAGQLGLLTVAEFVETQASLDCLRRLGIDYAQGYFVGRPQPLRQQADDARRPDTQEAW</sequence>
<dbReference type="Gene3D" id="2.60.40.2380">
    <property type="match status" value="1"/>
</dbReference>
<protein>
    <submittedName>
        <fullName evidence="6">Diguanylate cyclase (GGDEF) domain-containing protein</fullName>
    </submittedName>
    <submittedName>
        <fullName evidence="5">EAL domain-containing protein</fullName>
    </submittedName>
</protein>
<evidence type="ECO:0000259" key="3">
    <source>
        <dbReference type="PROSITE" id="PS50883"/>
    </source>
</evidence>
<dbReference type="InterPro" id="IPR035965">
    <property type="entry name" value="PAS-like_dom_sf"/>
</dbReference>
<dbReference type="PROSITE" id="PS50887">
    <property type="entry name" value="GGDEF"/>
    <property type="match status" value="1"/>
</dbReference>
<keyword evidence="8" id="KW-1185">Reference proteome</keyword>
<feature type="transmembrane region" description="Helical" evidence="1">
    <location>
        <begin position="307"/>
        <end position="326"/>
    </location>
</feature>
<evidence type="ECO:0000313" key="6">
    <source>
        <dbReference type="EMBL" id="SDF78758.1"/>
    </source>
</evidence>
<dbReference type="CDD" id="cd00130">
    <property type="entry name" value="PAS"/>
    <property type="match status" value="1"/>
</dbReference>
<dbReference type="InterPro" id="IPR050706">
    <property type="entry name" value="Cyclic-di-GMP_PDE-like"/>
</dbReference>
<dbReference type="SMART" id="SM00052">
    <property type="entry name" value="EAL"/>
    <property type="match status" value="1"/>
</dbReference>
<feature type="transmembrane region" description="Helical" evidence="1">
    <location>
        <begin position="333"/>
        <end position="352"/>
    </location>
</feature>
<organism evidence="6 7">
    <name type="scientific">Ectopseudomonas alcaliphila</name>
    <dbReference type="NCBI Taxonomy" id="101564"/>
    <lineage>
        <taxon>Bacteria</taxon>
        <taxon>Pseudomonadati</taxon>
        <taxon>Pseudomonadota</taxon>
        <taxon>Gammaproteobacteria</taxon>
        <taxon>Pseudomonadales</taxon>
        <taxon>Pseudomonadaceae</taxon>
        <taxon>Ectopseudomonas</taxon>
    </lineage>
</organism>
<feature type="signal peptide" evidence="2">
    <location>
        <begin position="1"/>
        <end position="22"/>
    </location>
</feature>
<feature type="transmembrane region" description="Helical" evidence="1">
    <location>
        <begin position="249"/>
        <end position="270"/>
    </location>
</feature>
<dbReference type="PANTHER" id="PTHR33121">
    <property type="entry name" value="CYCLIC DI-GMP PHOSPHODIESTERASE PDEF"/>
    <property type="match status" value="1"/>
</dbReference>
<evidence type="ECO:0000256" key="1">
    <source>
        <dbReference type="SAM" id="Phobius"/>
    </source>
</evidence>
<keyword evidence="1" id="KW-0472">Membrane</keyword>
<dbReference type="CDD" id="cd01949">
    <property type="entry name" value="GGDEF"/>
    <property type="match status" value="1"/>
</dbReference>
<dbReference type="InterPro" id="IPR011623">
    <property type="entry name" value="7TMR_DISM_rcpt_extracell_dom1"/>
</dbReference>
<feature type="domain" description="GGDEF" evidence="4">
    <location>
        <begin position="555"/>
        <end position="688"/>
    </location>
</feature>
<dbReference type="EMBL" id="FNAE01000011">
    <property type="protein sequence ID" value="SDF78758.1"/>
    <property type="molecule type" value="Genomic_DNA"/>
</dbReference>
<dbReference type="Proteomes" id="UP000182413">
    <property type="component" value="Unassembled WGS sequence"/>
</dbReference>
<dbReference type="SUPFAM" id="SSF55073">
    <property type="entry name" value="Nucleotide cyclase"/>
    <property type="match status" value="1"/>
</dbReference>
<dbReference type="Pfam" id="PF13188">
    <property type="entry name" value="PAS_8"/>
    <property type="match status" value="1"/>
</dbReference>
<evidence type="ECO:0000313" key="8">
    <source>
        <dbReference type="Proteomes" id="UP001278050"/>
    </source>
</evidence>